<evidence type="ECO:0000259" key="1">
    <source>
        <dbReference type="Pfam" id="PF09976"/>
    </source>
</evidence>
<dbReference type="Gene3D" id="1.25.40.10">
    <property type="entry name" value="Tetratricopeptide repeat domain"/>
    <property type="match status" value="2"/>
</dbReference>
<reference evidence="2" key="1">
    <citation type="submission" date="2018-05" db="EMBL/GenBank/DDBJ databases">
        <authorList>
            <person name="Lanie J.A."/>
            <person name="Ng W.-L."/>
            <person name="Kazmierczak K.M."/>
            <person name="Andrzejewski T.M."/>
            <person name="Davidsen T.M."/>
            <person name="Wayne K.J."/>
            <person name="Tettelin H."/>
            <person name="Glass J.I."/>
            <person name="Rusch D."/>
            <person name="Podicherti R."/>
            <person name="Tsui H.-C.T."/>
            <person name="Winkler M.E."/>
        </authorList>
    </citation>
    <scope>NUCLEOTIDE SEQUENCE</scope>
</reference>
<dbReference type="EMBL" id="UINC01109470">
    <property type="protein sequence ID" value="SVC76318.1"/>
    <property type="molecule type" value="Genomic_DNA"/>
</dbReference>
<evidence type="ECO:0000313" key="2">
    <source>
        <dbReference type="EMBL" id="SVC76318.1"/>
    </source>
</evidence>
<organism evidence="2">
    <name type="scientific">marine metagenome</name>
    <dbReference type="NCBI Taxonomy" id="408172"/>
    <lineage>
        <taxon>unclassified sequences</taxon>
        <taxon>metagenomes</taxon>
        <taxon>ecological metagenomes</taxon>
    </lineage>
</organism>
<proteinExistence type="predicted"/>
<dbReference type="Pfam" id="PF09976">
    <property type="entry name" value="TPR_21"/>
    <property type="match status" value="1"/>
</dbReference>
<accession>A0A382PUM5</accession>
<protein>
    <recommendedName>
        <fullName evidence="1">Ancillary SecYEG translocon subunit/Cell division coordinator CpoB TPR domain-containing protein</fullName>
    </recommendedName>
</protein>
<feature type="domain" description="Ancillary SecYEG translocon subunit/Cell division coordinator CpoB TPR" evidence="1">
    <location>
        <begin position="114"/>
        <end position="237"/>
    </location>
</feature>
<dbReference type="Pfam" id="PF13432">
    <property type="entry name" value="TPR_16"/>
    <property type="match status" value="1"/>
</dbReference>
<gene>
    <name evidence="2" type="ORF">METZ01_LOCUS329172</name>
</gene>
<dbReference type="AlphaFoldDB" id="A0A382PUM5"/>
<dbReference type="InterPro" id="IPR011990">
    <property type="entry name" value="TPR-like_helical_dom_sf"/>
</dbReference>
<dbReference type="SUPFAM" id="SSF48452">
    <property type="entry name" value="TPR-like"/>
    <property type="match status" value="1"/>
</dbReference>
<dbReference type="InterPro" id="IPR018704">
    <property type="entry name" value="SecYEG/CpoB_TPR"/>
</dbReference>
<sequence length="244" mass="27086">VAPALVYALPAALSILLFTGNASPQDSDDDFQVARNLYRDTGDYATAAGLFAEFIRNYPHSPQLADARLMLARSYARSKRCPQAVGAYQDFYLEHPDHIGSLEARRERADCLQQEGEHLRAAAAFEEVQRLYSASDFAPQALLEAARSYTAAQSLAEATRVYRRLLKDYSSHPQAQSGRYRLAQLRFAAGDGEGTQRLLTEISTRVPASDQARDALLLSGRILLFLGRPDEARESFDRLDVAFP</sequence>
<feature type="non-terminal residue" evidence="2">
    <location>
        <position position="244"/>
    </location>
</feature>
<name>A0A382PUM5_9ZZZZ</name>
<feature type="non-terminal residue" evidence="2">
    <location>
        <position position="1"/>
    </location>
</feature>